<dbReference type="PANTHER" id="PTHR20854">
    <property type="entry name" value="INOSITOL MONOPHOSPHATASE"/>
    <property type="match status" value="1"/>
</dbReference>
<dbReference type="GO" id="GO:0008934">
    <property type="term" value="F:inositol monophosphate 1-phosphatase activity"/>
    <property type="evidence" value="ECO:0007669"/>
    <property type="project" value="InterPro"/>
</dbReference>
<dbReference type="OrthoDB" id="9772456at2"/>
<evidence type="ECO:0000313" key="9">
    <source>
        <dbReference type="EMBL" id="REK75592.1"/>
    </source>
</evidence>
<feature type="binding site" evidence="7">
    <location>
        <position position="69"/>
    </location>
    <ligand>
        <name>Mg(2+)</name>
        <dbReference type="ChEBI" id="CHEBI:18420"/>
        <label>1</label>
        <note>catalytic</note>
    </ligand>
</feature>
<evidence type="ECO:0000256" key="3">
    <source>
        <dbReference type="ARBA" id="ARBA00009759"/>
    </source>
</evidence>
<feature type="binding site" evidence="7">
    <location>
        <position position="88"/>
    </location>
    <ligand>
        <name>Mg(2+)</name>
        <dbReference type="ChEBI" id="CHEBI:18420"/>
        <label>1</label>
        <note>catalytic</note>
    </ligand>
</feature>
<dbReference type="Gene3D" id="3.30.540.10">
    <property type="entry name" value="Fructose-1,6-Bisphosphatase, subunit A, domain 1"/>
    <property type="match status" value="1"/>
</dbReference>
<evidence type="ECO:0000256" key="8">
    <source>
        <dbReference type="RuleBase" id="RU364068"/>
    </source>
</evidence>
<evidence type="ECO:0000256" key="5">
    <source>
        <dbReference type="ARBA" id="ARBA00022801"/>
    </source>
</evidence>
<evidence type="ECO:0000256" key="4">
    <source>
        <dbReference type="ARBA" id="ARBA00022723"/>
    </source>
</evidence>
<dbReference type="PRINTS" id="PR00377">
    <property type="entry name" value="IMPHPHTASES"/>
</dbReference>
<dbReference type="CDD" id="cd01639">
    <property type="entry name" value="IMPase"/>
    <property type="match status" value="1"/>
</dbReference>
<organism evidence="9 10">
    <name type="scientific">Paenibacillus paeoniae</name>
    <dbReference type="NCBI Taxonomy" id="2292705"/>
    <lineage>
        <taxon>Bacteria</taxon>
        <taxon>Bacillati</taxon>
        <taxon>Bacillota</taxon>
        <taxon>Bacilli</taxon>
        <taxon>Bacillales</taxon>
        <taxon>Paenibacillaceae</taxon>
        <taxon>Paenibacillus</taxon>
    </lineage>
</organism>
<dbReference type="GO" id="GO:0006020">
    <property type="term" value="P:inositol metabolic process"/>
    <property type="evidence" value="ECO:0007669"/>
    <property type="project" value="TreeGrafter"/>
</dbReference>
<comment type="cofactor">
    <cofactor evidence="2 7 8">
        <name>Mg(2+)</name>
        <dbReference type="ChEBI" id="CHEBI:18420"/>
    </cofactor>
</comment>
<protein>
    <recommendedName>
        <fullName evidence="8">Inositol-1-monophosphatase</fullName>
        <ecNumber evidence="8">3.1.3.25</ecNumber>
    </recommendedName>
</protein>
<feature type="binding site" evidence="7">
    <location>
        <position position="212"/>
    </location>
    <ligand>
        <name>Mg(2+)</name>
        <dbReference type="ChEBI" id="CHEBI:18420"/>
        <label>1</label>
        <note>catalytic</note>
    </ligand>
</feature>
<dbReference type="InterPro" id="IPR020550">
    <property type="entry name" value="Inositol_monophosphatase_CS"/>
</dbReference>
<dbReference type="AlphaFoldDB" id="A0A371PH88"/>
<dbReference type="GO" id="GO:0046872">
    <property type="term" value="F:metal ion binding"/>
    <property type="evidence" value="ECO:0007669"/>
    <property type="project" value="UniProtKB-KW"/>
</dbReference>
<name>A0A371PH88_9BACL</name>
<dbReference type="Gene3D" id="3.40.190.80">
    <property type="match status" value="1"/>
</dbReference>
<dbReference type="SUPFAM" id="SSF56655">
    <property type="entry name" value="Carbohydrate phosphatase"/>
    <property type="match status" value="1"/>
</dbReference>
<dbReference type="EMBL" id="QUBQ01000001">
    <property type="protein sequence ID" value="REK75592.1"/>
    <property type="molecule type" value="Genomic_DNA"/>
</dbReference>
<dbReference type="Proteomes" id="UP000261905">
    <property type="component" value="Unassembled WGS sequence"/>
</dbReference>
<keyword evidence="4 7" id="KW-0479">Metal-binding</keyword>
<evidence type="ECO:0000256" key="7">
    <source>
        <dbReference type="PIRSR" id="PIRSR600760-2"/>
    </source>
</evidence>
<dbReference type="PANTHER" id="PTHR20854:SF4">
    <property type="entry name" value="INOSITOL-1-MONOPHOSPHATASE-RELATED"/>
    <property type="match status" value="1"/>
</dbReference>
<reference evidence="9 10" key="1">
    <citation type="submission" date="2018-08" db="EMBL/GenBank/DDBJ databases">
        <title>Paenibacillus sp. M4BSY-1, whole genome shotgun sequence.</title>
        <authorList>
            <person name="Tuo L."/>
        </authorList>
    </citation>
    <scope>NUCLEOTIDE SEQUENCE [LARGE SCALE GENOMIC DNA]</scope>
    <source>
        <strain evidence="9 10">M4BSY-1</strain>
    </source>
</reference>
<dbReference type="PROSITE" id="PS00629">
    <property type="entry name" value="IMP_1"/>
    <property type="match status" value="1"/>
</dbReference>
<dbReference type="RefSeq" id="WP_116041967.1">
    <property type="nucleotide sequence ID" value="NZ_QUBQ01000001.1"/>
</dbReference>
<feature type="binding site" evidence="7">
    <location>
        <position position="87"/>
    </location>
    <ligand>
        <name>Mg(2+)</name>
        <dbReference type="ChEBI" id="CHEBI:18420"/>
        <label>1</label>
        <note>catalytic</note>
    </ligand>
</feature>
<dbReference type="EC" id="3.1.3.25" evidence="8"/>
<dbReference type="GO" id="GO:0046854">
    <property type="term" value="P:phosphatidylinositol phosphate biosynthetic process"/>
    <property type="evidence" value="ECO:0007669"/>
    <property type="project" value="InterPro"/>
</dbReference>
<sequence>MDITSWTQDMEHWVEQVAAYQRDAAQRQSLDIRTKGQDTDYVTDVDIQSEAMLISFIQKRYPDHSIYSEEKGRLEQGSDYLWVIDPIDGTTNFIHGFPMSSISIALQYQGSTVVGMVCAPALNMTFYAARGRGAYLNGKRIHVSGRSDLTSSLLATGFPNDRTRSKLNLPYFSRMSSLVSGIRRTGSAALDLCFVAAACLDGFWEFDLNSWDMCAGALMIEEAGGEILQLEVGGHNLLLCSNSQLLESLRTALLSEDDI</sequence>
<comment type="catalytic activity">
    <reaction evidence="1 8">
        <text>a myo-inositol phosphate + H2O = myo-inositol + phosphate</text>
        <dbReference type="Rhea" id="RHEA:24056"/>
        <dbReference type="ChEBI" id="CHEBI:15377"/>
        <dbReference type="ChEBI" id="CHEBI:17268"/>
        <dbReference type="ChEBI" id="CHEBI:43474"/>
        <dbReference type="ChEBI" id="CHEBI:84139"/>
        <dbReference type="EC" id="3.1.3.25"/>
    </reaction>
</comment>
<dbReference type="FunFam" id="3.30.540.10:FF:000003">
    <property type="entry name" value="Inositol-1-monophosphatase"/>
    <property type="match status" value="1"/>
</dbReference>
<comment type="caution">
    <text evidence="9">The sequence shown here is derived from an EMBL/GenBank/DDBJ whole genome shotgun (WGS) entry which is preliminary data.</text>
</comment>
<dbReference type="PROSITE" id="PS00630">
    <property type="entry name" value="IMP_2"/>
    <property type="match status" value="1"/>
</dbReference>
<dbReference type="GO" id="GO:0007165">
    <property type="term" value="P:signal transduction"/>
    <property type="evidence" value="ECO:0007669"/>
    <property type="project" value="TreeGrafter"/>
</dbReference>
<dbReference type="Pfam" id="PF00459">
    <property type="entry name" value="Inositol_P"/>
    <property type="match status" value="1"/>
</dbReference>
<evidence type="ECO:0000256" key="6">
    <source>
        <dbReference type="ARBA" id="ARBA00022842"/>
    </source>
</evidence>
<dbReference type="InterPro" id="IPR033942">
    <property type="entry name" value="IMPase"/>
</dbReference>
<dbReference type="InterPro" id="IPR020583">
    <property type="entry name" value="Inositol_monoP_metal-BS"/>
</dbReference>
<proteinExistence type="inferred from homology"/>
<accession>A0A371PH88</accession>
<gene>
    <name evidence="9" type="ORF">DX130_00415</name>
</gene>
<comment type="similarity">
    <text evidence="3 8">Belongs to the inositol monophosphatase superfamily.</text>
</comment>
<evidence type="ECO:0000313" key="10">
    <source>
        <dbReference type="Proteomes" id="UP000261905"/>
    </source>
</evidence>
<keyword evidence="10" id="KW-1185">Reference proteome</keyword>
<feature type="binding site" evidence="7">
    <location>
        <position position="85"/>
    </location>
    <ligand>
        <name>Mg(2+)</name>
        <dbReference type="ChEBI" id="CHEBI:18420"/>
        <label>1</label>
        <note>catalytic</note>
    </ligand>
</feature>
<evidence type="ECO:0000256" key="2">
    <source>
        <dbReference type="ARBA" id="ARBA00001946"/>
    </source>
</evidence>
<dbReference type="InterPro" id="IPR000760">
    <property type="entry name" value="Inositol_monophosphatase-like"/>
</dbReference>
<evidence type="ECO:0000256" key="1">
    <source>
        <dbReference type="ARBA" id="ARBA00001033"/>
    </source>
</evidence>
<keyword evidence="5 8" id="KW-0378">Hydrolase</keyword>
<keyword evidence="6 7" id="KW-0460">Magnesium</keyword>